<keyword evidence="4" id="KW-0233">DNA recombination</keyword>
<dbReference type="Pfam" id="PF13700">
    <property type="entry name" value="DUF4158"/>
    <property type="match status" value="1"/>
</dbReference>
<evidence type="ECO:0000313" key="7">
    <source>
        <dbReference type="EMBL" id="UYM15959.1"/>
    </source>
</evidence>
<dbReference type="InterPro" id="IPR002513">
    <property type="entry name" value="Tn3_Tnp_DDE_dom"/>
</dbReference>
<dbReference type="NCBIfam" id="NF033527">
    <property type="entry name" value="transpos_Tn3"/>
    <property type="match status" value="1"/>
</dbReference>
<comment type="similarity">
    <text evidence="1">Belongs to the transposase 7 family.</text>
</comment>
<evidence type="ECO:0000313" key="8">
    <source>
        <dbReference type="Proteomes" id="UP001163255"/>
    </source>
</evidence>
<proteinExistence type="inferred from homology"/>
<accession>A0ABY6GT83</accession>
<feature type="domain" description="Tn3 transposase DDE" evidence="5">
    <location>
        <begin position="581"/>
        <end position="966"/>
    </location>
</feature>
<evidence type="ECO:0000256" key="4">
    <source>
        <dbReference type="ARBA" id="ARBA00023172"/>
    </source>
</evidence>
<dbReference type="EMBL" id="CP103300">
    <property type="protein sequence ID" value="UYM15959.1"/>
    <property type="molecule type" value="Genomic_DNA"/>
</dbReference>
<keyword evidence="8" id="KW-1185">Reference proteome</keyword>
<evidence type="ECO:0000256" key="2">
    <source>
        <dbReference type="ARBA" id="ARBA00022578"/>
    </source>
</evidence>
<name>A0ABY6GT83_9GAMM</name>
<gene>
    <name evidence="7" type="ORF">NX720_24615</name>
</gene>
<dbReference type="RefSeq" id="WP_262598224.1">
    <property type="nucleotide sequence ID" value="NZ_CP103300.1"/>
</dbReference>
<organism evidence="7 8">
    <name type="scientific">Endozoicomonas euniceicola</name>
    <dbReference type="NCBI Taxonomy" id="1234143"/>
    <lineage>
        <taxon>Bacteria</taxon>
        <taxon>Pseudomonadati</taxon>
        <taxon>Pseudomonadota</taxon>
        <taxon>Gammaproteobacteria</taxon>
        <taxon>Oceanospirillales</taxon>
        <taxon>Endozoicomonadaceae</taxon>
        <taxon>Endozoicomonas</taxon>
    </lineage>
</organism>
<dbReference type="InterPro" id="IPR047653">
    <property type="entry name" value="Tn3-like_transpos"/>
</dbReference>
<keyword evidence="2" id="KW-0815">Transposition</keyword>
<evidence type="ECO:0000256" key="1">
    <source>
        <dbReference type="ARBA" id="ARBA00009402"/>
    </source>
</evidence>
<reference evidence="7" key="1">
    <citation type="submission" date="2022-10" db="EMBL/GenBank/DDBJ databases">
        <title>Completed Genome Sequence of two octocoral isolated bacterium, Endozoicomonas euniceicola EF212T and Endozoicomonas gorgoniicola PS125T.</title>
        <authorList>
            <person name="Chiou Y.-J."/>
            <person name="Chen Y.-H."/>
        </authorList>
    </citation>
    <scope>NUCLEOTIDE SEQUENCE</scope>
    <source>
        <strain evidence="7">EF212</strain>
    </source>
</reference>
<feature type="domain" description="DUF4158" evidence="6">
    <location>
        <begin position="7"/>
        <end position="169"/>
    </location>
</feature>
<dbReference type="InterPro" id="IPR025296">
    <property type="entry name" value="DUF4158"/>
</dbReference>
<dbReference type="Pfam" id="PF01526">
    <property type="entry name" value="DDE_Tnp_Tn3"/>
    <property type="match status" value="1"/>
</dbReference>
<dbReference type="Proteomes" id="UP001163255">
    <property type="component" value="Chromosome"/>
</dbReference>
<protein>
    <submittedName>
        <fullName evidence="7">Tn3 family transposase</fullName>
    </submittedName>
</protein>
<evidence type="ECO:0000259" key="6">
    <source>
        <dbReference type="Pfam" id="PF13700"/>
    </source>
</evidence>
<evidence type="ECO:0000256" key="3">
    <source>
        <dbReference type="ARBA" id="ARBA00023125"/>
    </source>
</evidence>
<evidence type="ECO:0000259" key="5">
    <source>
        <dbReference type="Pfam" id="PF01526"/>
    </source>
</evidence>
<keyword evidence="3" id="KW-0238">DNA-binding</keyword>
<sequence length="972" mass="111435">MPHRIVLSQSQRELFSALPTEPAELAKYYTFSDADLVMIRKRRESKNRIGFAVQLCLMRYPGRRLQANEQLPDKMIAFIAEQLAIHPIAFSGYALREETRREHFLLLAKQLQVESFGTAHYRNMTRWLIPIAVENPNSDFLVGALLNELRIRRILHPVIPVIERMVAAAKRNADRRIFNLIYKQLQFQHRVGLDEWLNTDTKQQSRLSWIRQPVGRPCPANILVILEKLDAIKALSLPGSIVKHLPVSRKEQLAREGSRIAAHNLRMISDAPRRFSILTVYLLEHSRALVDEAITMHDRIVGGLIKKSKRKYSEQLQKDTRLIKQAINTLATLGEVLVESRQKENDVWGAIDQAFSWAELQARFKEAEDLASPCKLNPLRFADNQYPQMRRYTPELLEHFDFQAAKGGQEVLDAITLLRDMNRSGKRKLPDDAPMSFITAQWYSLVFQDNEPDKHFYELCALSELRNHLRSGDIYVAGSRQYQDFDGYLISKDTYGEMKRKGDLPVAVVTDFSRYMSERTSLLKSELDKVDSLVRQGKLDDVTIKNNSFHVKPHKAVDVPEEAKALIREIYQAMPKIKITDLLVEVDDITHFTDQFTHLRTGLPAEDKQSLLAVILSDAINLGLTRMAQASRGATFKQLSWTSDWYVRDDSYSRALAELINFHHDTDLVNSWGDGSTSSSDGQNFPVGHVARRMGDVNPKYGSHSGVNVYTHISDQYSPFYTGLIHSTMRDATYVLDGLLYHGCNLNIKEHYTDTAGFTDHVFGLCHLLGFRFAPRIRDIGDLVLYPPDKADNWPHLKTILGERIKPRKVDKQWDEILRLTSSIRLGTVTASLITRKLASYPRQNKLALALREFGRIERTLFILEWMQKPELRARVQAGLNKGEARNNLARAVFFNRLGEIRDKSFENQSYRVSGLNLVVAAIILWNTIHLEEAIAEVKKRKAIPDKYLSYLSPLGWDHISLTGDYIWILKS</sequence>